<sequence length="58" mass="6437">GVNFGITLSCWDYIFGTSHVPNSGRDIRLGFPGIEEFPENFGSQFVQGWGATKKNTKQ</sequence>
<proteinExistence type="predicted"/>
<evidence type="ECO:0000313" key="1">
    <source>
        <dbReference type="EMBL" id="CAA6804659.1"/>
    </source>
</evidence>
<accession>A0A6S6SPT0</accession>
<dbReference type="EMBL" id="CACVAQ010000102">
    <property type="protein sequence ID" value="CAA6804659.1"/>
    <property type="molecule type" value="Genomic_DNA"/>
</dbReference>
<gene>
    <name evidence="1" type="ORF">HELGO_WM12685</name>
</gene>
<reference evidence="1" key="1">
    <citation type="submission" date="2020-01" db="EMBL/GenBank/DDBJ databases">
        <authorList>
            <person name="Meier V. D."/>
            <person name="Meier V D."/>
        </authorList>
    </citation>
    <scope>NUCLEOTIDE SEQUENCE</scope>
    <source>
        <strain evidence="1">HLG_WM_MAG_10</strain>
    </source>
</reference>
<name>A0A6S6SPT0_9BACT</name>
<dbReference type="AlphaFoldDB" id="A0A6S6SPT0"/>
<feature type="non-terminal residue" evidence="1">
    <location>
        <position position="1"/>
    </location>
</feature>
<organism evidence="1">
    <name type="scientific">uncultured Aureispira sp</name>
    <dbReference type="NCBI Taxonomy" id="1331704"/>
    <lineage>
        <taxon>Bacteria</taxon>
        <taxon>Pseudomonadati</taxon>
        <taxon>Bacteroidota</taxon>
        <taxon>Saprospiria</taxon>
        <taxon>Saprospirales</taxon>
        <taxon>Saprospiraceae</taxon>
        <taxon>Aureispira</taxon>
        <taxon>environmental samples</taxon>
    </lineage>
</organism>
<protein>
    <submittedName>
        <fullName evidence="1">Uncharacterized protein</fullName>
    </submittedName>
</protein>